<keyword evidence="4" id="KW-0732">Signal</keyword>
<dbReference type="AlphaFoldDB" id="A0A9W8IBI0"/>
<name>A0A9W8IBI0_9FUNG</name>
<organism evidence="6 7">
    <name type="scientific">Coemansia brasiliensis</name>
    <dbReference type="NCBI Taxonomy" id="2650707"/>
    <lineage>
        <taxon>Eukaryota</taxon>
        <taxon>Fungi</taxon>
        <taxon>Fungi incertae sedis</taxon>
        <taxon>Zoopagomycota</taxon>
        <taxon>Kickxellomycotina</taxon>
        <taxon>Kickxellomycetes</taxon>
        <taxon>Kickxellales</taxon>
        <taxon>Kickxellaceae</taxon>
        <taxon>Coemansia</taxon>
    </lineage>
</organism>
<reference evidence="6" key="1">
    <citation type="submission" date="2022-07" db="EMBL/GenBank/DDBJ databases">
        <title>Phylogenomic reconstructions and comparative analyses of Kickxellomycotina fungi.</title>
        <authorList>
            <person name="Reynolds N.K."/>
            <person name="Stajich J.E."/>
            <person name="Barry K."/>
            <person name="Grigoriev I.V."/>
            <person name="Crous P."/>
            <person name="Smith M.E."/>
        </authorList>
    </citation>
    <scope>NUCLEOTIDE SEQUENCE</scope>
    <source>
        <strain evidence="6">NRRL 1566</strain>
    </source>
</reference>
<comment type="similarity">
    <text evidence="1">Belongs to the peptidase S1 family.</text>
</comment>
<dbReference type="PANTHER" id="PTHR24276:SF98">
    <property type="entry name" value="FI18310P1-RELATED"/>
    <property type="match status" value="1"/>
</dbReference>
<dbReference type="EMBL" id="JANBUW010000021">
    <property type="protein sequence ID" value="KAJ2850915.1"/>
    <property type="molecule type" value="Genomic_DNA"/>
</dbReference>
<gene>
    <name evidence="6" type="ORF">IWW36_001541</name>
</gene>
<evidence type="ECO:0000313" key="6">
    <source>
        <dbReference type="EMBL" id="KAJ2850915.1"/>
    </source>
</evidence>
<dbReference type="PANTHER" id="PTHR24276">
    <property type="entry name" value="POLYSERASE-RELATED"/>
    <property type="match status" value="1"/>
</dbReference>
<keyword evidence="7" id="KW-1185">Reference proteome</keyword>
<dbReference type="SMART" id="SM00020">
    <property type="entry name" value="Tryp_SPc"/>
    <property type="match status" value="1"/>
</dbReference>
<sequence>MQWSIVIFLGLSMVQGLAVPNLSKRIINGFLMPETLAPYVVRMVKQAGSQLYICGGSIISPNHIITAAHCVVNGENAVLPPANLTVGYGSDDINNQKFVTGASVYVHPEYIQNKVRQSRNDIAIIKIPTIQLDANTTKVPIYTGPVAPNQKLMAMGWGLTNPGATMLSMLRGVLRITGNITDCLQFNQQYTTYDGPQICSLGKLTPGESTCSGDSGSSVVINSGGTIELAGINSVAVYKSSGSCGSSDSAHFYVRPAYHMSFITNSTGLSISYLTDGKGIVDSTATNANGKAGHVATVTETVIVTPTQA</sequence>
<dbReference type="InterPro" id="IPR001314">
    <property type="entry name" value="Peptidase_S1A"/>
</dbReference>
<dbReference type="InterPro" id="IPR009003">
    <property type="entry name" value="Peptidase_S1_PA"/>
</dbReference>
<dbReference type="OrthoDB" id="6380398at2759"/>
<protein>
    <recommendedName>
        <fullName evidence="5">Peptidase S1 domain-containing protein</fullName>
    </recommendedName>
</protein>
<dbReference type="InterPro" id="IPR001254">
    <property type="entry name" value="Trypsin_dom"/>
</dbReference>
<proteinExistence type="inferred from homology"/>
<evidence type="ECO:0000259" key="5">
    <source>
        <dbReference type="PROSITE" id="PS50240"/>
    </source>
</evidence>
<dbReference type="GO" id="GO:0006508">
    <property type="term" value="P:proteolysis"/>
    <property type="evidence" value="ECO:0007669"/>
    <property type="project" value="UniProtKB-KW"/>
</dbReference>
<evidence type="ECO:0000256" key="3">
    <source>
        <dbReference type="RuleBase" id="RU363034"/>
    </source>
</evidence>
<dbReference type="PROSITE" id="PS00134">
    <property type="entry name" value="TRYPSIN_HIS"/>
    <property type="match status" value="1"/>
</dbReference>
<keyword evidence="3" id="KW-0378">Hydrolase</keyword>
<keyword evidence="3" id="KW-0720">Serine protease</keyword>
<dbReference type="SUPFAM" id="SSF50494">
    <property type="entry name" value="Trypsin-like serine proteases"/>
    <property type="match status" value="1"/>
</dbReference>
<dbReference type="PROSITE" id="PS00135">
    <property type="entry name" value="TRYPSIN_SER"/>
    <property type="match status" value="1"/>
</dbReference>
<feature type="chain" id="PRO_5040776364" description="Peptidase S1 domain-containing protein" evidence="4">
    <location>
        <begin position="19"/>
        <end position="309"/>
    </location>
</feature>
<dbReference type="Pfam" id="PF00089">
    <property type="entry name" value="Trypsin"/>
    <property type="match status" value="1"/>
</dbReference>
<dbReference type="InterPro" id="IPR033116">
    <property type="entry name" value="TRYPSIN_SER"/>
</dbReference>
<accession>A0A9W8IBI0</accession>
<dbReference type="InterPro" id="IPR050430">
    <property type="entry name" value="Peptidase_S1"/>
</dbReference>
<feature type="domain" description="Peptidase S1" evidence="5">
    <location>
        <begin position="26"/>
        <end position="268"/>
    </location>
</feature>
<dbReference type="GO" id="GO:0004252">
    <property type="term" value="F:serine-type endopeptidase activity"/>
    <property type="evidence" value="ECO:0007669"/>
    <property type="project" value="InterPro"/>
</dbReference>
<keyword evidence="3" id="KW-0645">Protease</keyword>
<evidence type="ECO:0000313" key="7">
    <source>
        <dbReference type="Proteomes" id="UP001139887"/>
    </source>
</evidence>
<comment type="caution">
    <text evidence="6">The sequence shown here is derived from an EMBL/GenBank/DDBJ whole genome shotgun (WGS) entry which is preliminary data.</text>
</comment>
<dbReference type="PROSITE" id="PS50240">
    <property type="entry name" value="TRYPSIN_DOM"/>
    <property type="match status" value="1"/>
</dbReference>
<dbReference type="PRINTS" id="PR00722">
    <property type="entry name" value="CHYMOTRYPSIN"/>
</dbReference>
<evidence type="ECO:0000256" key="1">
    <source>
        <dbReference type="ARBA" id="ARBA00007664"/>
    </source>
</evidence>
<dbReference type="Gene3D" id="2.40.10.10">
    <property type="entry name" value="Trypsin-like serine proteases"/>
    <property type="match status" value="1"/>
</dbReference>
<dbReference type="InterPro" id="IPR043504">
    <property type="entry name" value="Peptidase_S1_PA_chymotrypsin"/>
</dbReference>
<feature type="signal peptide" evidence="4">
    <location>
        <begin position="1"/>
        <end position="18"/>
    </location>
</feature>
<dbReference type="Proteomes" id="UP001139887">
    <property type="component" value="Unassembled WGS sequence"/>
</dbReference>
<dbReference type="InterPro" id="IPR018114">
    <property type="entry name" value="TRYPSIN_HIS"/>
</dbReference>
<keyword evidence="2" id="KW-1015">Disulfide bond</keyword>
<evidence type="ECO:0000256" key="2">
    <source>
        <dbReference type="ARBA" id="ARBA00023157"/>
    </source>
</evidence>
<evidence type="ECO:0000256" key="4">
    <source>
        <dbReference type="SAM" id="SignalP"/>
    </source>
</evidence>